<accession>A0A3B0TQA1</accession>
<sequence>MAGVLFFVRGVFLAGLVGLSGLSIAAFLGFASPLL</sequence>
<dbReference type="AlphaFoldDB" id="A0A3B0TQA1"/>
<gene>
    <name evidence="2" type="ORF">MNBD_ALPHA12-1592</name>
</gene>
<protein>
    <submittedName>
        <fullName evidence="2">Uncharacterized protein</fullName>
    </submittedName>
</protein>
<evidence type="ECO:0000313" key="2">
    <source>
        <dbReference type="EMBL" id="VAW20801.1"/>
    </source>
</evidence>
<evidence type="ECO:0000256" key="1">
    <source>
        <dbReference type="SAM" id="Phobius"/>
    </source>
</evidence>
<keyword evidence="1" id="KW-0472">Membrane</keyword>
<name>A0A3B0TQA1_9ZZZZ</name>
<keyword evidence="1" id="KW-1133">Transmembrane helix</keyword>
<keyword evidence="1" id="KW-0812">Transmembrane</keyword>
<reference evidence="2" key="1">
    <citation type="submission" date="2018-06" db="EMBL/GenBank/DDBJ databases">
        <authorList>
            <person name="Zhirakovskaya E."/>
        </authorList>
    </citation>
    <scope>NUCLEOTIDE SEQUENCE</scope>
</reference>
<proteinExistence type="predicted"/>
<organism evidence="2">
    <name type="scientific">hydrothermal vent metagenome</name>
    <dbReference type="NCBI Taxonomy" id="652676"/>
    <lineage>
        <taxon>unclassified sequences</taxon>
        <taxon>metagenomes</taxon>
        <taxon>ecological metagenomes</taxon>
    </lineage>
</organism>
<feature type="non-terminal residue" evidence="2">
    <location>
        <position position="35"/>
    </location>
</feature>
<dbReference type="EMBL" id="UOEO01000147">
    <property type="protein sequence ID" value="VAW20801.1"/>
    <property type="molecule type" value="Genomic_DNA"/>
</dbReference>
<feature type="transmembrane region" description="Helical" evidence="1">
    <location>
        <begin position="6"/>
        <end position="31"/>
    </location>
</feature>